<evidence type="ECO:0000256" key="4">
    <source>
        <dbReference type="ARBA" id="ARBA00023235"/>
    </source>
</evidence>
<name>A0A0K2H0J8_9CORY</name>
<evidence type="ECO:0000313" key="10">
    <source>
        <dbReference type="Proteomes" id="UP000058446"/>
    </source>
</evidence>
<dbReference type="Gene3D" id="3.30.2350.10">
    <property type="entry name" value="Pseudouridine synthase"/>
    <property type="match status" value="1"/>
</dbReference>
<proteinExistence type="inferred from homology"/>
<feature type="domain" description="Pseudouridine synthase II N-terminal" evidence="6">
    <location>
        <begin position="35"/>
        <end position="193"/>
    </location>
</feature>
<dbReference type="InterPro" id="IPR020103">
    <property type="entry name" value="PsdUridine_synth_cat_dom_sf"/>
</dbReference>
<accession>A0A0K2H0J8</accession>
<organism evidence="9 10">
    <name type="scientific">Corynebacterium lactis RW2-5</name>
    <dbReference type="NCBI Taxonomy" id="1408189"/>
    <lineage>
        <taxon>Bacteria</taxon>
        <taxon>Bacillati</taxon>
        <taxon>Actinomycetota</taxon>
        <taxon>Actinomycetes</taxon>
        <taxon>Mycobacteriales</taxon>
        <taxon>Corynebacteriaceae</taxon>
        <taxon>Corynebacterium</taxon>
    </lineage>
</organism>
<feature type="domain" description="tRNA pseudouridylate synthase B C-terminal" evidence="8">
    <location>
        <begin position="194"/>
        <end position="257"/>
    </location>
</feature>
<dbReference type="Pfam" id="PF01509">
    <property type="entry name" value="TruB_N"/>
    <property type="match status" value="1"/>
</dbReference>
<dbReference type="Gene3D" id="2.30.130.10">
    <property type="entry name" value="PUA domain"/>
    <property type="match status" value="1"/>
</dbReference>
<comment type="similarity">
    <text evidence="2 5">Belongs to the pseudouridine synthase TruB family. Type 1 subfamily.</text>
</comment>
<protein>
    <recommendedName>
        <fullName evidence="5">tRNA pseudouridine synthase B</fullName>
        <ecNumber evidence="5">5.4.99.25</ecNumber>
    </recommendedName>
    <alternativeName>
        <fullName evidence="5">tRNA pseudouridine(55) synthase</fullName>
        <shortName evidence="5">Psi55 synthase</shortName>
    </alternativeName>
    <alternativeName>
        <fullName evidence="5">tRNA pseudouridylate synthase</fullName>
    </alternativeName>
    <alternativeName>
        <fullName evidence="5">tRNA-uridine isomerase</fullName>
    </alternativeName>
</protein>
<gene>
    <name evidence="5" type="primary">truB</name>
    <name evidence="9" type="ORF">CLAC_05360</name>
</gene>
<dbReference type="RefSeq" id="WP_053412007.1">
    <property type="nucleotide sequence ID" value="NZ_CP006841.1"/>
</dbReference>
<dbReference type="InterPro" id="IPR014780">
    <property type="entry name" value="tRNA_psdUridine_synth_TruB"/>
</dbReference>
<keyword evidence="3 5" id="KW-0819">tRNA processing</keyword>
<evidence type="ECO:0000259" key="6">
    <source>
        <dbReference type="Pfam" id="PF01509"/>
    </source>
</evidence>
<dbReference type="Pfam" id="PF09142">
    <property type="entry name" value="TruB_C"/>
    <property type="match status" value="1"/>
</dbReference>
<dbReference type="CDD" id="cd02573">
    <property type="entry name" value="PseudoU_synth_EcTruB"/>
    <property type="match status" value="1"/>
</dbReference>
<feature type="domain" description="tRNA pseudouridine synthase II TruB subfamily 2 C-terminal" evidence="7">
    <location>
        <begin position="273"/>
        <end position="328"/>
    </location>
</feature>
<dbReference type="InterPro" id="IPR032819">
    <property type="entry name" value="TruB_C"/>
</dbReference>
<evidence type="ECO:0000256" key="3">
    <source>
        <dbReference type="ARBA" id="ARBA00022694"/>
    </source>
</evidence>
<reference evidence="9 10" key="1">
    <citation type="submission" date="2013-10" db="EMBL/GenBank/DDBJ databases">
        <title>Complete genome sequence of Corynebacterium lactis DSM 45799(T), isolated from raw cow milk.</title>
        <authorList>
            <person name="Ruckert C."/>
            <person name="Albersmeier A."/>
            <person name="Lipski A."/>
            <person name="Kalinowski J."/>
        </authorList>
    </citation>
    <scope>NUCLEOTIDE SEQUENCE [LARGE SCALE GENOMIC DNA]</scope>
    <source>
        <strain evidence="9 10">RW2-5</strain>
    </source>
</reference>
<dbReference type="GO" id="GO:0003723">
    <property type="term" value="F:RNA binding"/>
    <property type="evidence" value="ECO:0007669"/>
    <property type="project" value="InterPro"/>
</dbReference>
<dbReference type="SUPFAM" id="SSF55120">
    <property type="entry name" value="Pseudouridine synthase"/>
    <property type="match status" value="1"/>
</dbReference>
<dbReference type="InterPro" id="IPR015947">
    <property type="entry name" value="PUA-like_sf"/>
</dbReference>
<dbReference type="KEGG" id="clw:CLAC_05360"/>
<dbReference type="InterPro" id="IPR002501">
    <property type="entry name" value="PsdUridine_synth_N"/>
</dbReference>
<dbReference type="SUPFAM" id="SSF88697">
    <property type="entry name" value="PUA domain-like"/>
    <property type="match status" value="1"/>
</dbReference>
<dbReference type="PATRIC" id="fig|1408189.4.peg.1067"/>
<evidence type="ECO:0000256" key="5">
    <source>
        <dbReference type="HAMAP-Rule" id="MF_01080"/>
    </source>
</evidence>
<dbReference type="GO" id="GO:0160148">
    <property type="term" value="F:tRNA pseudouridine(55) synthase activity"/>
    <property type="evidence" value="ECO:0007669"/>
    <property type="project" value="UniProtKB-EC"/>
</dbReference>
<dbReference type="AlphaFoldDB" id="A0A0K2H0J8"/>
<dbReference type="InterPro" id="IPR015225">
    <property type="entry name" value="tRNA_psdUridine_synth_fam2_C"/>
</dbReference>
<dbReference type="Pfam" id="PF16198">
    <property type="entry name" value="TruB_C_2"/>
    <property type="match status" value="1"/>
</dbReference>
<dbReference type="EC" id="5.4.99.25" evidence="5"/>
<evidence type="ECO:0000256" key="2">
    <source>
        <dbReference type="ARBA" id="ARBA00005642"/>
    </source>
</evidence>
<dbReference type="HAMAP" id="MF_01080">
    <property type="entry name" value="TruB_bact"/>
    <property type="match status" value="1"/>
</dbReference>
<dbReference type="NCBIfam" id="TIGR00431">
    <property type="entry name" value="TruB"/>
    <property type="match status" value="1"/>
</dbReference>
<evidence type="ECO:0000259" key="7">
    <source>
        <dbReference type="Pfam" id="PF09142"/>
    </source>
</evidence>
<dbReference type="STRING" id="1408189.CLAC_05360"/>
<dbReference type="EMBL" id="CP006841">
    <property type="protein sequence ID" value="ALA67236.1"/>
    <property type="molecule type" value="Genomic_DNA"/>
</dbReference>
<sequence>MTKNATASDPIADSGIVIVDKPEGWTSHDVVGKLRRIFRTKKVGHSGTLDPMATGVLVLGIGRGTRFLPHVHADTKSYAATIRLGSSTLTDDREGETLFAASAADVTGEQIGAQVAKLTGEIMQVPASVSAVKIDGVRAHERIRRGESVDIPARPVTVSRFDVLDIRRDSDPNRPGECIDIDVEVDCSAGTFIRSLARDLGDALGTGGHLVALRRTAAGTFTLDDAVTIDQLSAQAEQWDSAHPEAAEQRRPPMERAASLLPMSLDDACLRCFSSREVSADAAADLAQGKWLAPARMKGTYAAVGPDGKVPALLTESGKRAKTVFVVRPATL</sequence>
<dbReference type="GO" id="GO:1990481">
    <property type="term" value="P:mRNA pseudouridine synthesis"/>
    <property type="evidence" value="ECO:0007669"/>
    <property type="project" value="TreeGrafter"/>
</dbReference>
<comment type="catalytic activity">
    <reaction evidence="1 5">
        <text>uridine(55) in tRNA = pseudouridine(55) in tRNA</text>
        <dbReference type="Rhea" id="RHEA:42532"/>
        <dbReference type="Rhea" id="RHEA-COMP:10101"/>
        <dbReference type="Rhea" id="RHEA-COMP:10102"/>
        <dbReference type="ChEBI" id="CHEBI:65314"/>
        <dbReference type="ChEBI" id="CHEBI:65315"/>
        <dbReference type="EC" id="5.4.99.25"/>
    </reaction>
</comment>
<evidence type="ECO:0000313" key="9">
    <source>
        <dbReference type="EMBL" id="ALA67236.1"/>
    </source>
</evidence>
<dbReference type="InterPro" id="IPR036974">
    <property type="entry name" value="PUA_sf"/>
</dbReference>
<evidence type="ECO:0000256" key="1">
    <source>
        <dbReference type="ARBA" id="ARBA00000385"/>
    </source>
</evidence>
<dbReference type="OrthoDB" id="9802309at2"/>
<dbReference type="Proteomes" id="UP000058446">
    <property type="component" value="Chromosome"/>
</dbReference>
<dbReference type="PANTHER" id="PTHR13767">
    <property type="entry name" value="TRNA-PSEUDOURIDINE SYNTHASE"/>
    <property type="match status" value="1"/>
</dbReference>
<evidence type="ECO:0000259" key="8">
    <source>
        <dbReference type="Pfam" id="PF16198"/>
    </source>
</evidence>
<dbReference type="GO" id="GO:0031119">
    <property type="term" value="P:tRNA pseudouridine synthesis"/>
    <property type="evidence" value="ECO:0007669"/>
    <property type="project" value="UniProtKB-UniRule"/>
</dbReference>
<dbReference type="PANTHER" id="PTHR13767:SF2">
    <property type="entry name" value="PSEUDOURIDYLATE SYNTHASE TRUB1"/>
    <property type="match status" value="1"/>
</dbReference>
<keyword evidence="10" id="KW-1185">Reference proteome</keyword>
<comment type="function">
    <text evidence="5">Responsible for synthesis of pseudouridine from uracil-55 in the psi GC loop of transfer RNAs.</text>
</comment>
<feature type="active site" description="Nucleophile" evidence="5">
    <location>
        <position position="50"/>
    </location>
</feature>
<keyword evidence="4 5" id="KW-0413">Isomerase</keyword>